<dbReference type="PROSITE" id="PS00137">
    <property type="entry name" value="SUBTILASE_HIS"/>
    <property type="match status" value="1"/>
</dbReference>
<feature type="active site" description="Charge relay system" evidence="5 6">
    <location>
        <position position="240"/>
    </location>
</feature>
<keyword evidence="4 6" id="KW-0720">Serine protease</keyword>
<dbReference type="SUPFAM" id="SSF52743">
    <property type="entry name" value="Subtilisin-like"/>
    <property type="match status" value="1"/>
</dbReference>
<dbReference type="PANTHER" id="PTHR43806:SF11">
    <property type="entry name" value="CEREVISIN-RELATED"/>
    <property type="match status" value="1"/>
</dbReference>
<evidence type="ECO:0000256" key="1">
    <source>
        <dbReference type="ARBA" id="ARBA00011073"/>
    </source>
</evidence>
<feature type="active site" description="Charge relay system" evidence="5 6">
    <location>
        <position position="444"/>
    </location>
</feature>
<dbReference type="InterPro" id="IPR050131">
    <property type="entry name" value="Peptidase_S8_subtilisin-like"/>
</dbReference>
<dbReference type="PROSITE" id="PS00138">
    <property type="entry name" value="SUBTILASE_SER"/>
    <property type="match status" value="1"/>
</dbReference>
<evidence type="ECO:0000256" key="2">
    <source>
        <dbReference type="ARBA" id="ARBA00022670"/>
    </source>
</evidence>
<feature type="domain" description="Peptidase S8/S53" evidence="8">
    <location>
        <begin position="231"/>
        <end position="477"/>
    </location>
</feature>
<dbReference type="Gene3D" id="3.40.50.200">
    <property type="entry name" value="Peptidase S8/S53 domain"/>
    <property type="match status" value="1"/>
</dbReference>
<proteinExistence type="inferred from homology"/>
<keyword evidence="10" id="KW-1185">Reference proteome</keyword>
<dbReference type="PRINTS" id="PR00723">
    <property type="entry name" value="SUBTILISIN"/>
</dbReference>
<keyword evidence="3 6" id="KW-0378">Hydrolase</keyword>
<dbReference type="AlphaFoldDB" id="A0A221VZM7"/>
<evidence type="ECO:0000256" key="6">
    <source>
        <dbReference type="PROSITE-ProRule" id="PRU01240"/>
    </source>
</evidence>
<dbReference type="InterPro" id="IPR015500">
    <property type="entry name" value="Peptidase_S8_subtilisin-rel"/>
</dbReference>
<evidence type="ECO:0000256" key="5">
    <source>
        <dbReference type="PIRSR" id="PIRSR615500-1"/>
    </source>
</evidence>
<comment type="similarity">
    <text evidence="1 6 7">Belongs to the peptidase S8 family.</text>
</comment>
<gene>
    <name evidence="9" type="primary">isp</name>
    <name evidence="9" type="ORF">AHOG_06590</name>
</gene>
<evidence type="ECO:0000256" key="7">
    <source>
        <dbReference type="RuleBase" id="RU003355"/>
    </source>
</evidence>
<reference evidence="9 10" key="1">
    <citation type="submission" date="2017-07" db="EMBL/GenBank/DDBJ databases">
        <title>Complete genome sequence of Actinoalloteichus hoggarensis DSM 45943, type strain of Actinoalloteichus hoggarensis.</title>
        <authorList>
            <person name="Ruckert C."/>
            <person name="Nouioui I."/>
            <person name="Willmese J."/>
            <person name="van Wezel G."/>
            <person name="Klenk H.-P."/>
            <person name="Kalinowski J."/>
            <person name="Zotchev S.B."/>
        </authorList>
    </citation>
    <scope>NUCLEOTIDE SEQUENCE [LARGE SCALE GENOMIC DNA]</scope>
    <source>
        <strain evidence="9 10">DSM 45943</strain>
    </source>
</reference>
<dbReference type="InterPro" id="IPR034213">
    <property type="entry name" value="S8_Vpr-like"/>
</dbReference>
<dbReference type="KEGG" id="ahg:AHOG_06590"/>
<dbReference type="EMBL" id="CP022521">
    <property type="protein sequence ID" value="ASO18967.1"/>
    <property type="molecule type" value="Genomic_DNA"/>
</dbReference>
<dbReference type="CDD" id="cd07474">
    <property type="entry name" value="Peptidases_S8_subtilisin_Vpr-like"/>
    <property type="match status" value="1"/>
</dbReference>
<feature type="active site" description="Charge relay system" evidence="5 6">
    <location>
        <position position="273"/>
    </location>
</feature>
<evidence type="ECO:0000313" key="10">
    <source>
        <dbReference type="Proteomes" id="UP000204221"/>
    </source>
</evidence>
<dbReference type="PANTHER" id="PTHR43806">
    <property type="entry name" value="PEPTIDASE S8"/>
    <property type="match status" value="1"/>
</dbReference>
<dbReference type="EC" id="3.4.21.-" evidence="9"/>
<dbReference type="PROSITE" id="PS51892">
    <property type="entry name" value="SUBTILASE"/>
    <property type="match status" value="1"/>
</dbReference>
<keyword evidence="2 6" id="KW-0645">Protease</keyword>
<dbReference type="InterPro" id="IPR036852">
    <property type="entry name" value="Peptidase_S8/S53_dom_sf"/>
</dbReference>
<name>A0A221VZM7_9PSEU</name>
<evidence type="ECO:0000313" key="9">
    <source>
        <dbReference type="EMBL" id="ASO18967.1"/>
    </source>
</evidence>
<dbReference type="InterPro" id="IPR000209">
    <property type="entry name" value="Peptidase_S8/S53_dom"/>
</dbReference>
<dbReference type="InterPro" id="IPR013783">
    <property type="entry name" value="Ig-like_fold"/>
</dbReference>
<dbReference type="InterPro" id="IPR023828">
    <property type="entry name" value="Peptidase_S8_Ser-AS"/>
</dbReference>
<accession>A0A221VZM7</accession>
<dbReference type="Pfam" id="PF00082">
    <property type="entry name" value="Peptidase_S8"/>
    <property type="match status" value="1"/>
</dbReference>
<dbReference type="Gene3D" id="2.60.40.10">
    <property type="entry name" value="Immunoglobulins"/>
    <property type="match status" value="1"/>
</dbReference>
<dbReference type="GO" id="GO:0004252">
    <property type="term" value="F:serine-type endopeptidase activity"/>
    <property type="evidence" value="ECO:0007669"/>
    <property type="project" value="UniProtKB-UniRule"/>
</dbReference>
<sequence length="1108" mass="112947">MAAERSIEGTVSMKSRKVSAVVLGLALSAGLTAGTVQAGAQETSGGAEAFASARSEILTLITGDQLRVAATSNGLPTVTVLPGAGRESVTFHRIVRADRLSVIPSDALGLIQAGRLDERLFDVTGLIEQGFGDSGPLPLILSYTPGAERTLADPLSVAGAEVVRELPSLDGVAVRTDPDSAEEVWDVLGAEQTTFAGGVERVWLNGRARVMDEESNAQIGAPEAWEGGFTGAGATVAVLDTGIDAEHPDLADVVVAAEDFTGNPDGPKDGDGHGTHVAGTIAGTGAASDGAHRGVAPDAELLIGKVCGDDGFCTEDAIIAGMEWAAEQGVDAANLSLGGGPTDGTDPMSLAVNALTEQSGVLYVIAAGNFGADETVSNPASADAALAVASVTKSDELSSFSSRGPRVGDKAIKPEIAAPGSDILSARAAGTPGSGDYTSLSGTSMASPHVAGAAAVLAAQHPDWQAEELKAALTGSSVPLEGIGVTAQGAGRLDLAAAVSTEVLASPSSLSLGVFPYPQTEEPVTHELTYRNTGGEDVTFDLTFEPLGPDGAAAPDGLFSLSADQVTVPAGGEATVELTVDPSVNEQTGFFGGSVLATSVDGETTVSTAAGAFVEPESYDLSIEAVTQSGAPAEYPLILAADRATGDSVLIGSGADGDFTARLPAGTYDVLGVLDEEFEEDGEIVGGAVTHVVELGVDVTSDATITLDGTQGVLLTAETERETIVEATVVDMVVGQNVVGSFDLDSVDQYAVPTGDVGDSGMRFVFRPMLGSPEGADEVYGYNLVFEETGIPESPSFVVKDAELARVQADYRTQGLEASGSRGSMAILPADNGGFGIAVPIDLPAERLEFFTPGDITWIEFLTFSDLNGFEDFSTEKTYEVGESTATWNSAPLGVGVGTASNPAGQRLGDEIFVSPGVFAPSGDPVSYLLAGDETRIAGATTLTHDGEVIGTQDGLGGALFSVPAGDEVFTLDVEGTRDLPWSAYGTEIDASWTFSSDTVDAELPGALPLLGVGFDGEVNELGQAPAGVEYPLAVQVNGLDGEPTELSMEVSYDDGVTWTAVEVTADSTVLLEHPAEDGFVSLRASAADGEGNSVEQTMLRAYGITAG</sequence>
<evidence type="ECO:0000259" key="8">
    <source>
        <dbReference type="Pfam" id="PF00082"/>
    </source>
</evidence>
<evidence type="ECO:0000256" key="3">
    <source>
        <dbReference type="ARBA" id="ARBA00022801"/>
    </source>
</evidence>
<dbReference type="InterPro" id="IPR023827">
    <property type="entry name" value="Peptidase_S8_Asp-AS"/>
</dbReference>
<dbReference type="Proteomes" id="UP000204221">
    <property type="component" value="Chromosome"/>
</dbReference>
<evidence type="ECO:0000256" key="4">
    <source>
        <dbReference type="ARBA" id="ARBA00022825"/>
    </source>
</evidence>
<dbReference type="InterPro" id="IPR022398">
    <property type="entry name" value="Peptidase_S8_His-AS"/>
</dbReference>
<dbReference type="GO" id="GO:0005975">
    <property type="term" value="P:carbohydrate metabolic process"/>
    <property type="evidence" value="ECO:0007669"/>
    <property type="project" value="UniProtKB-ARBA"/>
</dbReference>
<protein>
    <submittedName>
        <fullName evidence="9">Major intracellular serine protease</fullName>
        <ecNumber evidence="9">3.4.21.-</ecNumber>
    </submittedName>
</protein>
<dbReference type="GO" id="GO:0006508">
    <property type="term" value="P:proteolysis"/>
    <property type="evidence" value="ECO:0007669"/>
    <property type="project" value="UniProtKB-KW"/>
</dbReference>
<dbReference type="PROSITE" id="PS00136">
    <property type="entry name" value="SUBTILASE_ASP"/>
    <property type="match status" value="1"/>
</dbReference>
<organism evidence="9 10">
    <name type="scientific">Actinoalloteichus hoggarensis</name>
    <dbReference type="NCBI Taxonomy" id="1470176"/>
    <lineage>
        <taxon>Bacteria</taxon>
        <taxon>Bacillati</taxon>
        <taxon>Actinomycetota</taxon>
        <taxon>Actinomycetes</taxon>
        <taxon>Pseudonocardiales</taxon>
        <taxon>Pseudonocardiaceae</taxon>
        <taxon>Actinoalloteichus</taxon>
    </lineage>
</organism>